<protein>
    <submittedName>
        <fullName evidence="1">Uncharacterized protein</fullName>
    </submittedName>
</protein>
<name>A0ACC4AXV0_POPAL</name>
<accession>A0ACC4AXV0</accession>
<sequence length="325" mass="36305">MAAIPSSAPIVSVLPGLPSAASIIPNTHFHGATVVPLSNTHQVMSLKLTTNNYLYWRMQIKPYLLIQGVYAFLNGSYPCPALYVTATNTVAPDINPFFLLWKQQDQLIMSALLTSLSTEILHLVVDWTHLITYGRHLKNPLLHRHIQGLYSYMVPFRTCVKEMIQLALICNELSDFKDLVTSLSTRVEPLSYSDLHSYLLTHEYLNKSSLQSILGSPMIAPLLPTPLHSIASAFSVQRGGFGGPFSHSYRGRWRHRGGWRGHHGGNHGTSAFGWQQHSRGLFNSNQNFQNVKCQLCYGFGHSAKYCSPFTSQHLQATANLAFQNP</sequence>
<keyword evidence="2" id="KW-1185">Reference proteome</keyword>
<proteinExistence type="predicted"/>
<dbReference type="EMBL" id="RCHU02000015">
    <property type="protein sequence ID" value="KAL3571040.1"/>
    <property type="molecule type" value="Genomic_DNA"/>
</dbReference>
<dbReference type="Proteomes" id="UP000309997">
    <property type="component" value="Unassembled WGS sequence"/>
</dbReference>
<evidence type="ECO:0000313" key="1">
    <source>
        <dbReference type="EMBL" id="KAL3571040.1"/>
    </source>
</evidence>
<organism evidence="1 2">
    <name type="scientific">Populus alba</name>
    <name type="common">White poplar</name>
    <dbReference type="NCBI Taxonomy" id="43335"/>
    <lineage>
        <taxon>Eukaryota</taxon>
        <taxon>Viridiplantae</taxon>
        <taxon>Streptophyta</taxon>
        <taxon>Embryophyta</taxon>
        <taxon>Tracheophyta</taxon>
        <taxon>Spermatophyta</taxon>
        <taxon>Magnoliopsida</taxon>
        <taxon>eudicotyledons</taxon>
        <taxon>Gunneridae</taxon>
        <taxon>Pentapetalae</taxon>
        <taxon>rosids</taxon>
        <taxon>fabids</taxon>
        <taxon>Malpighiales</taxon>
        <taxon>Salicaceae</taxon>
        <taxon>Saliceae</taxon>
        <taxon>Populus</taxon>
    </lineage>
</organism>
<gene>
    <name evidence="1" type="ORF">D5086_028289</name>
</gene>
<reference evidence="1 2" key="1">
    <citation type="journal article" date="2024" name="Plant Biotechnol. J.">
        <title>Genome and CRISPR/Cas9 system of a widespread forest tree (Populus alba) in the world.</title>
        <authorList>
            <person name="Liu Y.J."/>
            <person name="Jiang P.F."/>
            <person name="Han X.M."/>
            <person name="Li X.Y."/>
            <person name="Wang H.M."/>
            <person name="Wang Y.J."/>
            <person name="Wang X.X."/>
            <person name="Zeng Q.Y."/>
        </authorList>
    </citation>
    <scope>NUCLEOTIDE SEQUENCE [LARGE SCALE GENOMIC DNA]</scope>
    <source>
        <strain evidence="2">cv. PAL-ZL1</strain>
    </source>
</reference>
<evidence type="ECO:0000313" key="2">
    <source>
        <dbReference type="Proteomes" id="UP000309997"/>
    </source>
</evidence>
<comment type="caution">
    <text evidence="1">The sequence shown here is derived from an EMBL/GenBank/DDBJ whole genome shotgun (WGS) entry which is preliminary data.</text>
</comment>